<name>A0ABD1HAN4_SALDI</name>
<dbReference type="Gene3D" id="1.25.40.10">
    <property type="entry name" value="Tetratricopeptide repeat domain"/>
    <property type="match status" value="5"/>
</dbReference>
<dbReference type="Pfam" id="PF01535">
    <property type="entry name" value="PPR"/>
    <property type="match status" value="7"/>
</dbReference>
<evidence type="ECO:0000313" key="3">
    <source>
        <dbReference type="EMBL" id="KAL1553495.1"/>
    </source>
</evidence>
<dbReference type="Proteomes" id="UP001567538">
    <property type="component" value="Unassembled WGS sequence"/>
</dbReference>
<keyword evidence="1" id="KW-0677">Repeat</keyword>
<comment type="caution">
    <text evidence="3">The sequence shown here is derived from an EMBL/GenBank/DDBJ whole genome shotgun (WGS) entry which is preliminary data.</text>
</comment>
<gene>
    <name evidence="3" type="ORF">AAHA92_14162</name>
</gene>
<feature type="repeat" description="PPR" evidence="2">
    <location>
        <begin position="384"/>
        <end position="418"/>
    </location>
</feature>
<evidence type="ECO:0000256" key="1">
    <source>
        <dbReference type="ARBA" id="ARBA00022737"/>
    </source>
</evidence>
<feature type="repeat" description="PPR" evidence="2">
    <location>
        <begin position="283"/>
        <end position="317"/>
    </location>
</feature>
<dbReference type="FunFam" id="1.25.40.10:FF:000090">
    <property type="entry name" value="Pentatricopeptide repeat-containing protein, chloroplastic"/>
    <property type="match status" value="1"/>
</dbReference>
<accession>A0ABD1HAN4</accession>
<dbReference type="EMBL" id="JBEAFC010000006">
    <property type="protein sequence ID" value="KAL1553495.1"/>
    <property type="molecule type" value="Genomic_DNA"/>
</dbReference>
<dbReference type="InterPro" id="IPR002885">
    <property type="entry name" value="PPR_rpt"/>
</dbReference>
<keyword evidence="4" id="KW-1185">Reference proteome</keyword>
<protein>
    <submittedName>
        <fullName evidence="3">Pentatricopeptide repeat-containing protein-like protein</fullName>
    </submittedName>
</protein>
<dbReference type="NCBIfam" id="TIGR00756">
    <property type="entry name" value="PPR"/>
    <property type="match status" value="3"/>
</dbReference>
<feature type="repeat" description="PPR" evidence="2">
    <location>
        <begin position="486"/>
        <end position="520"/>
    </location>
</feature>
<dbReference type="PANTHER" id="PTHR47926">
    <property type="entry name" value="PENTATRICOPEPTIDE REPEAT-CONTAINING PROTEIN"/>
    <property type="match status" value="1"/>
</dbReference>
<organism evidence="3 4">
    <name type="scientific">Salvia divinorum</name>
    <name type="common">Maria pastora</name>
    <name type="synonym">Diviner's sage</name>
    <dbReference type="NCBI Taxonomy" id="28513"/>
    <lineage>
        <taxon>Eukaryota</taxon>
        <taxon>Viridiplantae</taxon>
        <taxon>Streptophyta</taxon>
        <taxon>Embryophyta</taxon>
        <taxon>Tracheophyta</taxon>
        <taxon>Spermatophyta</taxon>
        <taxon>Magnoliopsida</taxon>
        <taxon>eudicotyledons</taxon>
        <taxon>Gunneridae</taxon>
        <taxon>Pentapetalae</taxon>
        <taxon>asterids</taxon>
        <taxon>lamiids</taxon>
        <taxon>Lamiales</taxon>
        <taxon>Lamiaceae</taxon>
        <taxon>Nepetoideae</taxon>
        <taxon>Mentheae</taxon>
        <taxon>Salviinae</taxon>
        <taxon>Salvia</taxon>
        <taxon>Salvia subgen. Calosphace</taxon>
    </lineage>
</organism>
<evidence type="ECO:0000256" key="2">
    <source>
        <dbReference type="PROSITE-ProRule" id="PRU00708"/>
    </source>
</evidence>
<reference evidence="3 4" key="1">
    <citation type="submission" date="2024-06" db="EMBL/GenBank/DDBJ databases">
        <title>A chromosome level genome sequence of Diviner's sage (Salvia divinorum).</title>
        <authorList>
            <person name="Ford S.A."/>
            <person name="Ro D.-K."/>
            <person name="Ness R.W."/>
            <person name="Phillips M.A."/>
        </authorList>
    </citation>
    <scope>NUCLEOTIDE SEQUENCE [LARGE SCALE GENOMIC DNA]</scope>
    <source>
        <strain evidence="3">SAF-2024a</strain>
        <tissue evidence="3">Leaf</tissue>
    </source>
</reference>
<dbReference type="GO" id="GO:0003729">
    <property type="term" value="F:mRNA binding"/>
    <property type="evidence" value="ECO:0007669"/>
    <property type="project" value="UniProtKB-ARBA"/>
</dbReference>
<dbReference type="Pfam" id="PF13041">
    <property type="entry name" value="PPR_2"/>
    <property type="match status" value="1"/>
</dbReference>
<dbReference type="InterPro" id="IPR046960">
    <property type="entry name" value="PPR_At4g14850-like_plant"/>
</dbReference>
<dbReference type="FunFam" id="1.25.40.10:FF:000073">
    <property type="entry name" value="Pentatricopeptide repeat-containing protein chloroplastic"/>
    <property type="match status" value="1"/>
</dbReference>
<proteinExistence type="predicted"/>
<dbReference type="PROSITE" id="PS51375">
    <property type="entry name" value="PPR"/>
    <property type="match status" value="3"/>
</dbReference>
<evidence type="ECO:0000313" key="4">
    <source>
        <dbReference type="Proteomes" id="UP001567538"/>
    </source>
</evidence>
<dbReference type="AlphaFoldDB" id="A0ABD1HAN4"/>
<dbReference type="PANTHER" id="PTHR47926:SF411">
    <property type="entry name" value="PENTATRICOPEPTIDE REPEAT-CONTAINING PROTEIN"/>
    <property type="match status" value="1"/>
</dbReference>
<sequence length="666" mass="74388">MNYPPLFRLARLLLHKSSINLVSPLQLFQLHSLAITSGLQLQHPSVLLSLFKLSLTNPSTLTHAEILFPRVQEPYKWNLMIRHASATHPLKALSLFQKMRIDESSTLFYNDPFVYASLIKACGKVRAFREGKSIHCRIIRLGLDYNVNVANSLVTFYSGSVNSMSYAAVLFDSVSKKNVVAVNGLISGNVRRGNFDVGLRLFVEMLRGCFGLNVKPNCVSFVILISGCVEFGEFRAGKALHCCGWKMGLGWSVEMCNVLIDFYAKSGHICDASNVFVEMPERDLISWNSIIWGHVKSGEYVKAFSLFREMRSEGVGVDRASFSCLLSSCAARRDLWSGRMVHACVKAIGMECDVSVGTALINMYAKCRKLNSARKLFDELPKQDIEYWNAMIHAYIDAGLAREALKQLDEIKFRDLRLDKVTVLGLIMACRDTGDLQYGRLMQCIVENDDLFKGSLVLGNTLVDMYAKCGSTTRARSVFDRMPRRDVISWTSMIVGHAVNGEGEESLATFEQMCAEKFVPNSVTFLGVLSACDHAGLIDEGMRLYNMMSEVYHIKPRIEHCGCMVDMLARAGKIRDAQMFIQKMHTKPDALVWRMLLNACRVHGHIDLGLSFVTGLTELDMPPDAANFVISSIVYAEAGRWNDVASRRNTMVVERASKAAGKSCVS</sequence>
<dbReference type="InterPro" id="IPR011990">
    <property type="entry name" value="TPR-like_helical_dom_sf"/>
</dbReference>